<protein>
    <submittedName>
        <fullName evidence="1">Uncharacterized protein</fullName>
    </submittedName>
</protein>
<dbReference type="AlphaFoldDB" id="A0A0V0SBF7"/>
<dbReference type="Proteomes" id="UP000054630">
    <property type="component" value="Unassembled WGS sequence"/>
</dbReference>
<sequence length="72" mass="8149">MFYFLESSEISLFFALVGFHRSSSSIDRRKRIVRFGLSKGVSGESKTVEADQCCSENLNSIQMKTSHGRAHF</sequence>
<evidence type="ECO:0000313" key="1">
    <source>
        <dbReference type="EMBL" id="KRX24057.1"/>
    </source>
</evidence>
<reference evidence="1 2" key="1">
    <citation type="submission" date="2015-01" db="EMBL/GenBank/DDBJ databases">
        <title>Evolution of Trichinella species and genotypes.</title>
        <authorList>
            <person name="Korhonen P.K."/>
            <person name="Edoardo P."/>
            <person name="Giuseppe L.R."/>
            <person name="Gasser R.B."/>
        </authorList>
    </citation>
    <scope>NUCLEOTIDE SEQUENCE [LARGE SCALE GENOMIC DNA]</scope>
    <source>
        <strain evidence="1">ISS37</strain>
    </source>
</reference>
<gene>
    <name evidence="1" type="ORF">T07_1756</name>
</gene>
<accession>A0A0V0SBF7</accession>
<comment type="caution">
    <text evidence="1">The sequence shown here is derived from an EMBL/GenBank/DDBJ whole genome shotgun (WGS) entry which is preliminary data.</text>
</comment>
<organism evidence="1 2">
    <name type="scientific">Trichinella nelsoni</name>
    <dbReference type="NCBI Taxonomy" id="6336"/>
    <lineage>
        <taxon>Eukaryota</taxon>
        <taxon>Metazoa</taxon>
        <taxon>Ecdysozoa</taxon>
        <taxon>Nematoda</taxon>
        <taxon>Enoplea</taxon>
        <taxon>Dorylaimia</taxon>
        <taxon>Trichinellida</taxon>
        <taxon>Trichinellidae</taxon>
        <taxon>Trichinella</taxon>
    </lineage>
</organism>
<dbReference type="EMBL" id="JYDL01000020">
    <property type="protein sequence ID" value="KRX24057.1"/>
    <property type="molecule type" value="Genomic_DNA"/>
</dbReference>
<keyword evidence="2" id="KW-1185">Reference proteome</keyword>
<evidence type="ECO:0000313" key="2">
    <source>
        <dbReference type="Proteomes" id="UP000054630"/>
    </source>
</evidence>
<proteinExistence type="predicted"/>
<name>A0A0V0SBF7_9BILA</name>